<dbReference type="PANTHER" id="PTHR30474:SF2">
    <property type="entry name" value="PEPTIDOGLYCAN GLYCOSYLTRANSFERASE FTSW-RELATED"/>
    <property type="match status" value="1"/>
</dbReference>
<dbReference type="GO" id="GO:0051301">
    <property type="term" value="P:cell division"/>
    <property type="evidence" value="ECO:0007669"/>
    <property type="project" value="UniProtKB-KW"/>
</dbReference>
<keyword evidence="19" id="KW-0132">Cell division</keyword>
<dbReference type="RefSeq" id="WP_078756382.1">
    <property type="nucleotide sequence ID" value="NZ_FUWO01000017.1"/>
</dbReference>
<keyword evidence="3" id="KW-0808">Transferase</keyword>
<keyword evidence="4 18" id="KW-0812">Transmembrane</keyword>
<evidence type="ECO:0000256" key="10">
    <source>
        <dbReference type="ARBA" id="ARBA00033270"/>
    </source>
</evidence>
<keyword evidence="6" id="KW-0573">Peptidoglycan synthesis</keyword>
<dbReference type="GO" id="GO:0005886">
    <property type="term" value="C:plasma membrane"/>
    <property type="evidence" value="ECO:0007669"/>
    <property type="project" value="TreeGrafter"/>
</dbReference>
<evidence type="ECO:0000256" key="5">
    <source>
        <dbReference type="ARBA" id="ARBA00022960"/>
    </source>
</evidence>
<comment type="subcellular location">
    <subcellularLocation>
        <location evidence="1">Membrane</location>
        <topology evidence="1">Multi-pass membrane protein</topology>
    </subcellularLocation>
</comment>
<feature type="transmembrane region" description="Helical" evidence="18">
    <location>
        <begin position="148"/>
        <end position="171"/>
    </location>
</feature>
<feature type="transmembrane region" description="Helical" evidence="18">
    <location>
        <begin position="243"/>
        <end position="262"/>
    </location>
</feature>
<evidence type="ECO:0000256" key="17">
    <source>
        <dbReference type="SAM" id="MobiDB-lite"/>
    </source>
</evidence>
<evidence type="ECO:0000256" key="3">
    <source>
        <dbReference type="ARBA" id="ARBA00022679"/>
    </source>
</evidence>
<feature type="transmembrane region" description="Helical" evidence="18">
    <location>
        <begin position="102"/>
        <end position="122"/>
    </location>
</feature>
<comment type="similarity">
    <text evidence="11">Belongs to the SEDS family. FtsW subfamily.</text>
</comment>
<dbReference type="EMBL" id="FUWO01000017">
    <property type="protein sequence ID" value="SJZ75953.1"/>
    <property type="molecule type" value="Genomic_DNA"/>
</dbReference>
<keyword evidence="20" id="KW-1185">Reference proteome</keyword>
<feature type="transmembrane region" description="Helical" evidence="18">
    <location>
        <begin position="403"/>
        <end position="426"/>
    </location>
</feature>
<gene>
    <name evidence="19" type="ORF">SAMN02746011_01681</name>
</gene>
<name>A0A1T4NA64_9LACT</name>
<reference evidence="20" key="1">
    <citation type="submission" date="2017-02" db="EMBL/GenBank/DDBJ databases">
        <authorList>
            <person name="Varghese N."/>
            <person name="Submissions S."/>
        </authorList>
    </citation>
    <scope>NUCLEOTIDE SEQUENCE [LARGE SCALE GENOMIC DNA]</scope>
    <source>
        <strain evidence="20">DSM 15739</strain>
    </source>
</reference>
<evidence type="ECO:0000256" key="7">
    <source>
        <dbReference type="ARBA" id="ARBA00022989"/>
    </source>
</evidence>
<dbReference type="PANTHER" id="PTHR30474">
    <property type="entry name" value="CELL CYCLE PROTEIN"/>
    <property type="match status" value="1"/>
</dbReference>
<feature type="transmembrane region" description="Helical" evidence="18">
    <location>
        <begin position="38"/>
        <end position="58"/>
    </location>
</feature>
<dbReference type="GO" id="GO:0032153">
    <property type="term" value="C:cell division site"/>
    <property type="evidence" value="ECO:0007669"/>
    <property type="project" value="TreeGrafter"/>
</dbReference>
<dbReference type="AlphaFoldDB" id="A0A1T4NA64"/>
<evidence type="ECO:0000256" key="1">
    <source>
        <dbReference type="ARBA" id="ARBA00004141"/>
    </source>
</evidence>
<evidence type="ECO:0000256" key="15">
    <source>
        <dbReference type="ARBA" id="ARBA00049902"/>
    </source>
</evidence>
<dbReference type="GO" id="GO:0008360">
    <property type="term" value="P:regulation of cell shape"/>
    <property type="evidence" value="ECO:0007669"/>
    <property type="project" value="UniProtKB-KW"/>
</dbReference>
<keyword evidence="7 18" id="KW-1133">Transmembrane helix</keyword>
<comment type="function">
    <text evidence="16">Peptidoglycan polymerase that is essential for cell division.</text>
</comment>
<feature type="transmembrane region" description="Helical" evidence="18">
    <location>
        <begin position="337"/>
        <end position="359"/>
    </location>
</feature>
<dbReference type="EC" id="2.4.99.28" evidence="14"/>
<evidence type="ECO:0000256" key="18">
    <source>
        <dbReference type="SAM" id="Phobius"/>
    </source>
</evidence>
<evidence type="ECO:0000256" key="12">
    <source>
        <dbReference type="ARBA" id="ARBA00041185"/>
    </source>
</evidence>
<evidence type="ECO:0000256" key="2">
    <source>
        <dbReference type="ARBA" id="ARBA00022676"/>
    </source>
</evidence>
<dbReference type="GO" id="GO:0008955">
    <property type="term" value="F:peptidoglycan glycosyltransferase activity"/>
    <property type="evidence" value="ECO:0007669"/>
    <property type="project" value="UniProtKB-EC"/>
</dbReference>
<evidence type="ECO:0000256" key="13">
    <source>
        <dbReference type="ARBA" id="ARBA00041418"/>
    </source>
</evidence>
<feature type="transmembrane region" description="Helical" evidence="18">
    <location>
        <begin position="70"/>
        <end position="90"/>
    </location>
</feature>
<evidence type="ECO:0000256" key="4">
    <source>
        <dbReference type="ARBA" id="ARBA00022692"/>
    </source>
</evidence>
<dbReference type="OrthoDB" id="9812661at2"/>
<dbReference type="InterPro" id="IPR001182">
    <property type="entry name" value="FtsW/RodA"/>
</dbReference>
<dbReference type="Proteomes" id="UP000189941">
    <property type="component" value="Unassembled WGS sequence"/>
</dbReference>
<evidence type="ECO:0000256" key="8">
    <source>
        <dbReference type="ARBA" id="ARBA00023136"/>
    </source>
</evidence>
<evidence type="ECO:0000256" key="14">
    <source>
        <dbReference type="ARBA" id="ARBA00044770"/>
    </source>
</evidence>
<feature type="transmembrane region" description="Helical" evidence="18">
    <location>
        <begin position="195"/>
        <end position="212"/>
    </location>
</feature>
<dbReference type="GO" id="GO:0009252">
    <property type="term" value="P:peptidoglycan biosynthetic process"/>
    <property type="evidence" value="ECO:0007669"/>
    <property type="project" value="UniProtKB-KW"/>
</dbReference>
<proteinExistence type="inferred from homology"/>
<keyword evidence="5" id="KW-0133">Cell shape</keyword>
<evidence type="ECO:0000313" key="20">
    <source>
        <dbReference type="Proteomes" id="UP000189941"/>
    </source>
</evidence>
<organism evidence="19 20">
    <name type="scientific">Globicatella sulfidifaciens DSM 15739</name>
    <dbReference type="NCBI Taxonomy" id="1121925"/>
    <lineage>
        <taxon>Bacteria</taxon>
        <taxon>Bacillati</taxon>
        <taxon>Bacillota</taxon>
        <taxon>Bacilli</taxon>
        <taxon>Lactobacillales</taxon>
        <taxon>Aerococcaceae</taxon>
        <taxon>Globicatella</taxon>
    </lineage>
</organism>
<feature type="transmembrane region" description="Helical" evidence="18">
    <location>
        <begin position="371"/>
        <end position="391"/>
    </location>
</feature>
<accession>A0A1T4NA64</accession>
<protein>
    <recommendedName>
        <fullName evidence="12">Probable peptidoglycan glycosyltransferase FtsW</fullName>
        <ecNumber evidence="14">2.4.99.28</ecNumber>
    </recommendedName>
    <alternativeName>
        <fullName evidence="13">Cell division protein FtsW</fullName>
    </alternativeName>
    <alternativeName>
        <fullName evidence="10">Cell wall polymerase</fullName>
    </alternativeName>
    <alternativeName>
        <fullName evidence="9">Peptidoglycan polymerase</fullName>
    </alternativeName>
</protein>
<evidence type="ECO:0000256" key="9">
    <source>
        <dbReference type="ARBA" id="ARBA00032370"/>
    </source>
</evidence>
<comment type="catalytic activity">
    <reaction evidence="15">
        <text>[GlcNAc-(1-&gt;4)-Mur2Ac(oyl-L-Ala-gamma-D-Glu-L-Lys-D-Ala-D-Ala)](n)-di-trans,octa-cis-undecaprenyl diphosphate + beta-D-GlcNAc-(1-&gt;4)-Mur2Ac(oyl-L-Ala-gamma-D-Glu-L-Lys-D-Ala-D-Ala)-di-trans,octa-cis-undecaprenyl diphosphate = [GlcNAc-(1-&gt;4)-Mur2Ac(oyl-L-Ala-gamma-D-Glu-L-Lys-D-Ala-D-Ala)](n+1)-di-trans,octa-cis-undecaprenyl diphosphate + di-trans,octa-cis-undecaprenyl diphosphate + H(+)</text>
        <dbReference type="Rhea" id="RHEA:23708"/>
        <dbReference type="Rhea" id="RHEA-COMP:9602"/>
        <dbReference type="Rhea" id="RHEA-COMP:9603"/>
        <dbReference type="ChEBI" id="CHEBI:15378"/>
        <dbReference type="ChEBI" id="CHEBI:58405"/>
        <dbReference type="ChEBI" id="CHEBI:60033"/>
        <dbReference type="ChEBI" id="CHEBI:78435"/>
        <dbReference type="EC" id="2.4.99.28"/>
    </reaction>
</comment>
<evidence type="ECO:0000256" key="6">
    <source>
        <dbReference type="ARBA" id="ARBA00022984"/>
    </source>
</evidence>
<evidence type="ECO:0000256" key="16">
    <source>
        <dbReference type="ARBA" id="ARBA00049966"/>
    </source>
</evidence>
<dbReference type="STRING" id="1121925.SAMN02746011_01681"/>
<dbReference type="GO" id="GO:0015648">
    <property type="term" value="F:lipid-linked peptidoglycan transporter activity"/>
    <property type="evidence" value="ECO:0007669"/>
    <property type="project" value="TreeGrafter"/>
</dbReference>
<keyword evidence="2" id="KW-0328">Glycosyltransferase</keyword>
<dbReference type="Pfam" id="PF01098">
    <property type="entry name" value="FTSW_RODA_SPOVE"/>
    <property type="match status" value="1"/>
</dbReference>
<feature type="region of interest" description="Disordered" evidence="17">
    <location>
        <begin position="453"/>
        <end position="483"/>
    </location>
</feature>
<keyword evidence="19" id="KW-0131">Cell cycle</keyword>
<keyword evidence="8 18" id="KW-0472">Membrane</keyword>
<evidence type="ECO:0000256" key="11">
    <source>
        <dbReference type="ARBA" id="ARBA00038053"/>
    </source>
</evidence>
<sequence length="483" mass="53728">MKLNQTKFKLSFKNGKGLQWLKNGYLAIRNYFLTLDHILLLMTYILVIIGMIFVFSASMYQTNSNGTNEAVSLVFSQFRAVIIGSVGLFLMPLIPSKWYRSLPLILTISGSFMLMMLYTALFEEERGGAANWLSIGGFSFQPSELSKLALIALFAWYASFSDLDLVTNTVLKIPSLLKQPSETLNDIIEEIKKEPLHLISFIILSMTLIALLKMPDYGTILIIGLILILIFGHSWFSKKGIAIIYGILMLGYLMLRLVSNIYGPNLIASGNYGKARIGIFTNPFIDELGSGYQIIQSLTAFSNGGLFGKGLGKGLVKRNHLPAAHTDFIFSIMGEEVGLIGISIFLIFFFFLMIYILKIATTLKDSYRRHLTMGIAIMFLVQSIVNIGGALSLLPLTGVTLPFISYGGTSIMVSLIAIGVVEAMFIHEQNEEHSPLVINNNRKKTIPANEIYSGESMERKQSTSFENEMDDDSLVDWSDENGI</sequence>
<feature type="compositionally biased region" description="Acidic residues" evidence="17">
    <location>
        <begin position="467"/>
        <end position="483"/>
    </location>
</feature>
<evidence type="ECO:0000313" key="19">
    <source>
        <dbReference type="EMBL" id="SJZ75953.1"/>
    </source>
</evidence>
<feature type="transmembrane region" description="Helical" evidence="18">
    <location>
        <begin position="218"/>
        <end position="236"/>
    </location>
</feature>